<evidence type="ECO:0000313" key="2">
    <source>
        <dbReference type="Proteomes" id="UP000818266"/>
    </source>
</evidence>
<gene>
    <name evidence="1" type="ORF">FK219_011050</name>
</gene>
<organism evidence="1 2">
    <name type="scientific">Microcella pacifica</name>
    <dbReference type="NCBI Taxonomy" id="2591847"/>
    <lineage>
        <taxon>Bacteria</taxon>
        <taxon>Bacillati</taxon>
        <taxon>Actinomycetota</taxon>
        <taxon>Actinomycetes</taxon>
        <taxon>Micrococcales</taxon>
        <taxon>Microbacteriaceae</taxon>
        <taxon>Microcella</taxon>
    </lineage>
</organism>
<proteinExistence type="predicted"/>
<accession>A0A9E5JQJ1</accession>
<name>A0A9E5JQJ1_9MICO</name>
<dbReference type="SUPFAM" id="SSF160240">
    <property type="entry name" value="Cation efflux protein cytoplasmic domain-like"/>
    <property type="match status" value="1"/>
</dbReference>
<sequence length="110" mass="11539">MTDDNPDQSGTLASAEAVAIRDVIVGTPGVQSVGDVRALRLEDERLIITARLGFGRSTPVADVVAVLGAVRTGIRRAVPDARDIVLEPEIAAPRVDANPPTDVFVIRGAE</sequence>
<comment type="caution">
    <text evidence="1">The sequence shown here is derived from an EMBL/GenBank/DDBJ whole genome shotgun (WGS) entry which is preliminary data.</text>
</comment>
<dbReference type="RefSeq" id="WP_152583977.1">
    <property type="nucleotide sequence ID" value="NZ_JAVJPO010000023.1"/>
</dbReference>
<keyword evidence="2" id="KW-1185">Reference proteome</keyword>
<dbReference type="OrthoDB" id="9806522at2"/>
<protein>
    <submittedName>
        <fullName evidence="1">Uncharacterized protein</fullName>
    </submittedName>
</protein>
<dbReference type="EMBL" id="VIKT02000020">
    <property type="protein sequence ID" value="NHF63765.1"/>
    <property type="molecule type" value="Genomic_DNA"/>
</dbReference>
<dbReference type="InterPro" id="IPR036837">
    <property type="entry name" value="Cation_efflux_CTD_sf"/>
</dbReference>
<evidence type="ECO:0000313" key="1">
    <source>
        <dbReference type="EMBL" id="NHF63765.1"/>
    </source>
</evidence>
<reference evidence="1 2" key="1">
    <citation type="submission" date="2019-06" db="EMBL/GenBank/DDBJ databases">
        <authorList>
            <person name="De-Chao Zhang Q."/>
        </authorList>
    </citation>
    <scope>NUCLEOTIDE SEQUENCE [LARGE SCALE GENOMIC DNA]</scope>
    <source>
        <strain evidence="1 2">KN1116</strain>
    </source>
</reference>
<dbReference type="AlphaFoldDB" id="A0A9E5JQJ1"/>
<reference evidence="1 2" key="2">
    <citation type="submission" date="2020-03" db="EMBL/GenBank/DDBJ databases">
        <title>Chryseoglobus sp. isolated from a deep-sea seamount.</title>
        <authorList>
            <person name="Zhang D.-C."/>
        </authorList>
    </citation>
    <scope>NUCLEOTIDE SEQUENCE [LARGE SCALE GENOMIC DNA]</scope>
    <source>
        <strain evidence="1 2">KN1116</strain>
    </source>
</reference>
<dbReference type="Proteomes" id="UP000818266">
    <property type="component" value="Unassembled WGS sequence"/>
</dbReference>
<dbReference type="Gene3D" id="3.30.70.1350">
    <property type="entry name" value="Cation efflux protein, cytoplasmic domain"/>
    <property type="match status" value="1"/>
</dbReference>